<feature type="compositionally biased region" description="Basic and acidic residues" evidence="16">
    <location>
        <begin position="275"/>
        <end position="288"/>
    </location>
</feature>
<evidence type="ECO:0000313" key="19">
    <source>
        <dbReference type="RefSeq" id="XP_032806995.1"/>
    </source>
</evidence>
<evidence type="ECO:0000256" key="15">
    <source>
        <dbReference type="PROSITE-ProRule" id="PRU00042"/>
    </source>
</evidence>
<feature type="region of interest" description="Disordered" evidence="16">
    <location>
        <begin position="1469"/>
        <end position="1540"/>
    </location>
</feature>
<keyword evidence="5" id="KW-0597">Phosphoprotein</keyword>
<evidence type="ECO:0000256" key="7">
    <source>
        <dbReference type="ARBA" id="ARBA00022737"/>
    </source>
</evidence>
<dbReference type="FunFam" id="3.30.160.60:FF:000797">
    <property type="entry name" value="zinc finger protein 592 isoform X1"/>
    <property type="match status" value="1"/>
</dbReference>
<dbReference type="InterPro" id="IPR045914">
    <property type="entry name" value="Zn532-like"/>
</dbReference>
<feature type="domain" description="C2H2-type" evidence="17">
    <location>
        <begin position="1210"/>
        <end position="1238"/>
    </location>
</feature>
<dbReference type="GeneID" id="116940844"/>
<dbReference type="SUPFAM" id="SSF57667">
    <property type="entry name" value="beta-beta-alpha zinc fingers"/>
    <property type="match status" value="4"/>
</dbReference>
<feature type="domain" description="C2H2-type" evidence="17">
    <location>
        <begin position="1182"/>
        <end position="1205"/>
    </location>
</feature>
<feature type="compositionally biased region" description="Basic and acidic residues" evidence="16">
    <location>
        <begin position="1499"/>
        <end position="1508"/>
    </location>
</feature>
<dbReference type="FunFam" id="3.30.160.60:FF:000100">
    <property type="entry name" value="Zinc finger 45-like"/>
    <property type="match status" value="1"/>
</dbReference>
<dbReference type="SMART" id="SM00355">
    <property type="entry name" value="ZnF_C2H2"/>
    <property type="match status" value="15"/>
</dbReference>
<feature type="domain" description="C2H2-type" evidence="17">
    <location>
        <begin position="1380"/>
        <end position="1403"/>
    </location>
</feature>
<keyword evidence="10" id="KW-0832">Ubl conjugation</keyword>
<keyword evidence="8 15" id="KW-0863">Zinc-finger</keyword>
<feature type="region of interest" description="Disordered" evidence="16">
    <location>
        <begin position="236"/>
        <end position="388"/>
    </location>
</feature>
<evidence type="ECO:0000256" key="12">
    <source>
        <dbReference type="ARBA" id="ARBA00023125"/>
    </source>
</evidence>
<keyword evidence="9" id="KW-0862">Zinc</keyword>
<feature type="compositionally biased region" description="Low complexity" evidence="16">
    <location>
        <begin position="1056"/>
        <end position="1067"/>
    </location>
</feature>
<dbReference type="Pfam" id="PF25412">
    <property type="entry name" value="zf-C2H2_ZNF592"/>
    <property type="match status" value="1"/>
</dbReference>
<evidence type="ECO:0000256" key="1">
    <source>
        <dbReference type="ARBA" id="ARBA00003767"/>
    </source>
</evidence>
<dbReference type="PANTHER" id="PTHR47222:SF5">
    <property type="entry name" value="LOW QUALITY PROTEIN: ZINC FINGER PROTEIN 532-LIKE"/>
    <property type="match status" value="1"/>
</dbReference>
<feature type="compositionally biased region" description="Basic and acidic residues" evidence="16">
    <location>
        <begin position="403"/>
        <end position="413"/>
    </location>
</feature>
<dbReference type="GO" id="GO:0005634">
    <property type="term" value="C:nucleus"/>
    <property type="evidence" value="ECO:0007669"/>
    <property type="project" value="UniProtKB-SubCell"/>
</dbReference>
<keyword evidence="18" id="KW-1185">Reference proteome</keyword>
<keyword evidence="11" id="KW-0805">Transcription regulation</keyword>
<evidence type="ECO:0000256" key="16">
    <source>
        <dbReference type="SAM" id="MobiDB-lite"/>
    </source>
</evidence>
<dbReference type="InterPro" id="IPR036236">
    <property type="entry name" value="Znf_C2H2_sf"/>
</dbReference>
<feature type="compositionally biased region" description="Basic and acidic residues" evidence="16">
    <location>
        <begin position="495"/>
        <end position="506"/>
    </location>
</feature>
<name>A0AAJ7SWS3_PETMA</name>
<feature type="region of interest" description="Disordered" evidence="16">
    <location>
        <begin position="1600"/>
        <end position="1664"/>
    </location>
</feature>
<evidence type="ECO:0000256" key="4">
    <source>
        <dbReference type="ARBA" id="ARBA00022499"/>
    </source>
</evidence>
<evidence type="ECO:0000256" key="3">
    <source>
        <dbReference type="ARBA" id="ARBA00006991"/>
    </source>
</evidence>
<organism evidence="18 19">
    <name type="scientific">Petromyzon marinus</name>
    <name type="common">Sea lamprey</name>
    <dbReference type="NCBI Taxonomy" id="7757"/>
    <lineage>
        <taxon>Eukaryota</taxon>
        <taxon>Metazoa</taxon>
        <taxon>Chordata</taxon>
        <taxon>Craniata</taxon>
        <taxon>Vertebrata</taxon>
        <taxon>Cyclostomata</taxon>
        <taxon>Hyperoartia</taxon>
        <taxon>Petromyzontiformes</taxon>
        <taxon>Petromyzontidae</taxon>
        <taxon>Petromyzon</taxon>
    </lineage>
</organism>
<feature type="compositionally biased region" description="Acidic residues" evidence="16">
    <location>
        <begin position="189"/>
        <end position="204"/>
    </location>
</feature>
<dbReference type="RefSeq" id="XP_032806995.1">
    <property type="nucleotide sequence ID" value="XM_032951104.1"/>
</dbReference>
<feature type="compositionally biased region" description="Low complexity" evidence="16">
    <location>
        <begin position="694"/>
        <end position="705"/>
    </location>
</feature>
<feature type="compositionally biased region" description="Low complexity" evidence="16">
    <location>
        <begin position="609"/>
        <end position="624"/>
    </location>
</feature>
<protein>
    <submittedName>
        <fullName evidence="19">Zinc finger protein 532 isoform X1</fullName>
    </submittedName>
</protein>
<feature type="domain" description="C2H2-type" evidence="17">
    <location>
        <begin position="1410"/>
        <end position="1438"/>
    </location>
</feature>
<feature type="compositionally biased region" description="Polar residues" evidence="16">
    <location>
        <begin position="1318"/>
        <end position="1331"/>
    </location>
</feature>
<sequence>MQAFSKLITMGDMKTPDFDDLLAAFDIPDIDAKEAIQSGGGEEGEGAGGLRPGGCDETGEGAAQSALCADGGAVSVIVRHTRSIDAPFEHTLPTKEGPQLEHVTVQNGFAVGGSGGAGGVAGSGGGAASASGLGLGFGNQEPTFKASGAPKGGSERYGSAQQKAEALRSDENEMKESSFCQFSPISSVEEGEIEDDDEEEEEEDSVKAVADPAPMQRRSSESCSFLVDRLLGLHSATDTYSGNLPAGARRPSREEKFPQFSGASGGTDRGVAGRAKPDAKKEKRDARGFGEQSKGGAEGKQYRPGDAHKATDARHKHSEKAHKASDSTYKSEVAPKSTAAPFKPPEGGQKPQPESEHKQEKEVKAVGGVRFPRADEAKPGVGGRAYKPADGALKALDCSSKGADVEHASWDGEFKEDDPEEMALEDSKKHLEGELKALDDLDEQMLLEETNKQFSEGKSEESPHSEEPPSDEEHKEKEDVAKKEPDTGAASDTGDEAKEPKNEEGKLGPALETSASRQLAKAAGGGTKLSSCIEAIAALNAKKAVAVETIPNETVNKETQESESAEPAGVTKEPVPSESSSLGDKPPQSPLEAVRKASVKMPDSPRSVSSETSSKGSPAPSSLSGCGGSPPAIPKVRIRTIKTSSGEITRMVTRVMPAVDAEGIARRTPDASPGGASSLNGASAPSPGGVPLGSPAGTSPQQAAAAPAKKAAQTALSAAAAIAAAAGSTAGSAGALGSSVKANNPSQVINIKFGDNTTMKATVLSPTTGSTASVQAASHAILKAANVVKQQQQQATGTMVVSAQTVVGTKILPKAVQLASLNLIPQTAVLAPVGIAPTSATSAVTFVTQAITSVPAVVTSVAPSVSSVVLAKDTHVQTASHVGFGRPAGLQGQPLLRKVVAAAGQTGGAQSSVVEAFNRLLNGANPVPLYTPNLTPPATAGLAIPTSGYRCPECGDSFSLEASLFRHYARRSLRIEVTCNHCSRGLVFYNKCSLLSHARQHKERGVVMQCSHLVMRPLPLDQLSVPGPELTTVAPGSGPSSGLPDPPTGAAGAGGAANSQSQSALGGVISGSDGPSPSAALPLQEDPMRLTRYGSRCLECSRQFVDGPSLAKHFQQQDDAATQTCQVCQMLLPNKCSFAAHSRIHQHKSPYTCPECGAVCRSSHFQSHIKDICLHYTRKVGYRCVHCGLIFAELPALKSHIQSTHCEVFYKCPLCPMAFKSAPSTHSHAYTQHPGVKVGDSKIIYKCSMCDTVFTQQTLLCSHFDTHVAKQKVSVFKCPDCALLYAHKQLMLDHVKSSHGKLKSSEGPPNLPGVQAPTGPSQSSAKSNGARDQNAKAGVNGSSNRKRVPTTEKAGSGGTGGSNSRRPASGRRLRLKNSGWTCSECQEHFSEREVYVSHVKRVHGKPIKKYPCRQCDRSFSSSHSLRRHIRINHEGIRKVYTCWYCEDTKRTFTKRFMLENHIRLMHGIKDPDFSQMPGMSAGSDEAENTSPETGNKRRGSGDEGRVPEARAQAITRPVKRLRVGGAGGASGPEAGGPDRPYVCAKCEFTTEKREEFQRHIPQHRTDGIAWQCSECGLCFTSQPSLNRHLYIVHRMRASPIETDSSDRGGDGGDGAGAGGTGESLVGGAGGGSGGGGGGGGLPENGADQPGGTQQPSHHHPAAEHGTGATGCTVCGKTFDSEAALNTHLRTHGMAFIKAKRAGATDK</sequence>
<keyword evidence="7" id="KW-0677">Repeat</keyword>
<gene>
    <name evidence="19" type="primary">ZNF532</name>
</gene>
<dbReference type="InterPro" id="IPR041697">
    <property type="entry name" value="Znf-C2H2_11"/>
</dbReference>
<dbReference type="Gene3D" id="3.30.160.60">
    <property type="entry name" value="Classic Zinc Finger"/>
    <property type="match status" value="6"/>
</dbReference>
<feature type="domain" description="C2H2-type" evidence="17">
    <location>
        <begin position="1669"/>
        <end position="1691"/>
    </location>
</feature>
<feature type="region of interest" description="Disordered" evidence="16">
    <location>
        <begin position="544"/>
        <end position="645"/>
    </location>
</feature>
<dbReference type="Pfam" id="PF00096">
    <property type="entry name" value="zf-C2H2"/>
    <property type="match status" value="2"/>
</dbReference>
<evidence type="ECO:0000256" key="14">
    <source>
        <dbReference type="ARBA" id="ARBA00023242"/>
    </source>
</evidence>
<feature type="region of interest" description="Disordered" evidence="16">
    <location>
        <begin position="36"/>
        <end position="61"/>
    </location>
</feature>
<feature type="compositionally biased region" description="Gly residues" evidence="16">
    <location>
        <begin position="1524"/>
        <end position="1534"/>
    </location>
</feature>
<comment type="subcellular location">
    <subcellularLocation>
        <location evidence="2">Nucleus</location>
    </subcellularLocation>
</comment>
<feature type="compositionally biased region" description="Basic and acidic residues" evidence="16">
    <location>
        <begin position="353"/>
        <end position="364"/>
    </location>
</feature>
<feature type="region of interest" description="Disordered" evidence="16">
    <location>
        <begin position="401"/>
        <end position="528"/>
    </location>
</feature>
<feature type="domain" description="C2H2-type" evidence="17">
    <location>
        <begin position="1570"/>
        <end position="1598"/>
    </location>
</feature>
<feature type="domain" description="C2H2-type" evidence="17">
    <location>
        <begin position="1443"/>
        <end position="1471"/>
    </location>
</feature>
<keyword evidence="14" id="KW-0539">Nucleus</keyword>
<evidence type="ECO:0000256" key="11">
    <source>
        <dbReference type="ARBA" id="ARBA00023015"/>
    </source>
</evidence>
<dbReference type="PROSITE" id="PS50157">
    <property type="entry name" value="ZINC_FINGER_C2H2_2"/>
    <property type="match status" value="9"/>
</dbReference>
<evidence type="ECO:0000256" key="13">
    <source>
        <dbReference type="ARBA" id="ARBA00023163"/>
    </source>
</evidence>
<evidence type="ECO:0000256" key="6">
    <source>
        <dbReference type="ARBA" id="ARBA00022723"/>
    </source>
</evidence>
<dbReference type="InterPro" id="IPR013087">
    <property type="entry name" value="Znf_C2H2_type"/>
</dbReference>
<accession>A0AAJ7SWS3</accession>
<feature type="domain" description="C2H2-type" evidence="17">
    <location>
        <begin position="1245"/>
        <end position="1272"/>
    </location>
</feature>
<comment type="function">
    <text evidence="1">May be involved in transcriptional regulation.</text>
</comment>
<dbReference type="Proteomes" id="UP001318040">
    <property type="component" value="Chromosome 1"/>
</dbReference>
<feature type="compositionally biased region" description="Gly residues" evidence="16">
    <location>
        <begin position="38"/>
        <end position="52"/>
    </location>
</feature>
<feature type="compositionally biased region" description="Gly residues" evidence="16">
    <location>
        <begin position="1611"/>
        <end position="1642"/>
    </location>
</feature>
<proteinExistence type="inferred from homology"/>
<evidence type="ECO:0000256" key="10">
    <source>
        <dbReference type="ARBA" id="ARBA00022843"/>
    </source>
</evidence>
<evidence type="ECO:0000256" key="9">
    <source>
        <dbReference type="ARBA" id="ARBA00022833"/>
    </source>
</evidence>
<dbReference type="PANTHER" id="PTHR47222">
    <property type="entry name" value="ZINC FINGER PROTEIN 532-RELATED"/>
    <property type="match status" value="1"/>
</dbReference>
<evidence type="ECO:0000259" key="17">
    <source>
        <dbReference type="PROSITE" id="PS50157"/>
    </source>
</evidence>
<evidence type="ECO:0000313" key="18">
    <source>
        <dbReference type="Proteomes" id="UP001318040"/>
    </source>
</evidence>
<feature type="domain" description="C2H2-type" evidence="17">
    <location>
        <begin position="949"/>
        <end position="967"/>
    </location>
</feature>
<keyword evidence="4" id="KW-1017">Isopeptide bond</keyword>
<evidence type="ECO:0000256" key="2">
    <source>
        <dbReference type="ARBA" id="ARBA00004123"/>
    </source>
</evidence>
<evidence type="ECO:0000256" key="8">
    <source>
        <dbReference type="ARBA" id="ARBA00022771"/>
    </source>
</evidence>
<feature type="compositionally biased region" description="Basic and acidic residues" evidence="16">
    <location>
        <begin position="449"/>
        <end position="486"/>
    </location>
</feature>
<keyword evidence="13" id="KW-0804">Transcription</keyword>
<dbReference type="GO" id="GO:0003677">
    <property type="term" value="F:DNA binding"/>
    <property type="evidence" value="ECO:0007669"/>
    <property type="project" value="UniProtKB-KW"/>
</dbReference>
<feature type="compositionally biased region" description="Acidic residues" evidence="16">
    <location>
        <begin position="414"/>
        <end position="424"/>
    </location>
</feature>
<dbReference type="CTD" id="55205"/>
<keyword evidence="12" id="KW-0238">DNA-binding</keyword>
<feature type="compositionally biased region" description="Basic and acidic residues" evidence="16">
    <location>
        <begin position="165"/>
        <end position="176"/>
    </location>
</feature>
<feature type="region of interest" description="Disordered" evidence="16">
    <location>
        <begin position="660"/>
        <end position="705"/>
    </location>
</feature>
<evidence type="ECO:0000256" key="5">
    <source>
        <dbReference type="ARBA" id="ARBA00022553"/>
    </source>
</evidence>
<comment type="similarity">
    <text evidence="3">Belongs to the krueppel C2H2-type zinc-finger protein family.</text>
</comment>
<reference evidence="19" key="1">
    <citation type="submission" date="2025-08" db="UniProtKB">
        <authorList>
            <consortium name="RefSeq"/>
        </authorList>
    </citation>
    <scope>IDENTIFICATION</scope>
    <source>
        <tissue evidence="19">Sperm</tissue>
    </source>
</reference>
<feature type="compositionally biased region" description="Basic and acidic residues" evidence="16">
    <location>
        <begin position="425"/>
        <end position="439"/>
    </location>
</feature>
<dbReference type="GO" id="GO:0008270">
    <property type="term" value="F:zinc ion binding"/>
    <property type="evidence" value="ECO:0007669"/>
    <property type="project" value="UniProtKB-KW"/>
</dbReference>
<feature type="region of interest" description="Disordered" evidence="16">
    <location>
        <begin position="1025"/>
        <end position="1085"/>
    </location>
</feature>
<dbReference type="Pfam" id="PF16622">
    <property type="entry name" value="zf-C2H2_11"/>
    <property type="match status" value="2"/>
</dbReference>
<dbReference type="InterPro" id="IPR057356">
    <property type="entry name" value="Znf-C2H2_ZNF592"/>
</dbReference>
<feature type="region of interest" description="Disordered" evidence="16">
    <location>
        <begin position="141"/>
        <end position="221"/>
    </location>
</feature>
<keyword evidence="6" id="KW-0479">Metal-binding</keyword>
<dbReference type="KEGG" id="pmrn:116940844"/>
<dbReference type="PROSITE" id="PS00028">
    <property type="entry name" value="ZINC_FINGER_C2H2_1"/>
    <property type="match status" value="8"/>
</dbReference>
<feature type="region of interest" description="Disordered" evidence="16">
    <location>
        <begin position="1297"/>
        <end position="1372"/>
    </location>
</feature>
<feature type="compositionally biased region" description="Basic and acidic residues" evidence="16">
    <location>
        <begin position="300"/>
        <end position="313"/>
    </location>
</feature>